<evidence type="ECO:0000256" key="2">
    <source>
        <dbReference type="ARBA" id="ARBA00023242"/>
    </source>
</evidence>
<dbReference type="Gene3D" id="1.10.20.10">
    <property type="entry name" value="Histone, subunit A"/>
    <property type="match status" value="1"/>
</dbReference>
<evidence type="ECO:0000313" key="6">
    <source>
        <dbReference type="Proteomes" id="UP000009046"/>
    </source>
</evidence>
<evidence type="ECO:0000313" key="4">
    <source>
        <dbReference type="EMBL" id="EEB17148.1"/>
    </source>
</evidence>
<reference evidence="4" key="2">
    <citation type="submission" date="2007-04" db="EMBL/GenBank/DDBJ databases">
        <title>The genome of the human body louse.</title>
        <authorList>
            <consortium name="The Human Body Louse Genome Consortium"/>
            <person name="Kirkness E."/>
            <person name="Walenz B."/>
            <person name="Hass B."/>
            <person name="Bruggner R."/>
            <person name="Strausberg R."/>
        </authorList>
    </citation>
    <scope>NUCLEOTIDE SEQUENCE</scope>
    <source>
        <strain evidence="4">USDA</strain>
    </source>
</reference>
<gene>
    <name evidence="5" type="primary">8230540</name>
    <name evidence="4" type="ORF">Phum_PHUM455360</name>
</gene>
<name>E0VUU2_PEDHC</name>
<comment type="subcellular location">
    <subcellularLocation>
        <location evidence="1">Nucleus</location>
    </subcellularLocation>
</comment>
<accession>E0VUU2</accession>
<dbReference type="SUPFAM" id="SSF47113">
    <property type="entry name" value="Histone-fold"/>
    <property type="match status" value="1"/>
</dbReference>
<keyword evidence="6" id="KW-1185">Reference proteome</keyword>
<dbReference type="InterPro" id="IPR009072">
    <property type="entry name" value="Histone-fold"/>
</dbReference>
<dbReference type="GO" id="GO:0006338">
    <property type="term" value="P:chromatin remodeling"/>
    <property type="evidence" value="ECO:0007669"/>
    <property type="project" value="TreeGrafter"/>
</dbReference>
<dbReference type="GO" id="GO:0008623">
    <property type="term" value="C:CHRAC"/>
    <property type="evidence" value="ECO:0007669"/>
    <property type="project" value="TreeGrafter"/>
</dbReference>
<evidence type="ECO:0000256" key="1">
    <source>
        <dbReference type="ARBA" id="ARBA00004123"/>
    </source>
</evidence>
<dbReference type="PANTHER" id="PTHR10252">
    <property type="entry name" value="HISTONE-LIKE TRANSCRIPTION FACTOR CCAAT-RELATED"/>
    <property type="match status" value="1"/>
</dbReference>
<dbReference type="InterPro" id="IPR050568">
    <property type="entry name" value="Transcr_DNA_Rep_Reg"/>
</dbReference>
<reference evidence="5" key="3">
    <citation type="submission" date="2021-02" db="UniProtKB">
        <authorList>
            <consortium name="EnsemblMetazoa"/>
        </authorList>
    </citation>
    <scope>IDENTIFICATION</scope>
    <source>
        <strain evidence="5">USDA</strain>
    </source>
</reference>
<dbReference type="GeneID" id="8230540"/>
<dbReference type="eggNOG" id="KOG1657">
    <property type="taxonomic scope" value="Eukaryota"/>
</dbReference>
<dbReference type="RefSeq" id="XP_002429886.1">
    <property type="nucleotide sequence ID" value="XM_002429841.1"/>
</dbReference>
<dbReference type="InParanoid" id="E0VUU2"/>
<proteinExistence type="predicted"/>
<dbReference type="InterPro" id="IPR003958">
    <property type="entry name" value="CBFA_NFYB_domain"/>
</dbReference>
<dbReference type="EMBL" id="AAZO01005541">
    <property type="status" value="NOT_ANNOTATED_CDS"/>
    <property type="molecule type" value="Genomic_DNA"/>
</dbReference>
<dbReference type="VEuPathDB" id="VectorBase:PHUM455360"/>
<dbReference type="Pfam" id="PF00808">
    <property type="entry name" value="CBFD_NFYB_HMF"/>
    <property type="match status" value="1"/>
</dbReference>
<evidence type="ECO:0000313" key="5">
    <source>
        <dbReference type="EnsemblMetazoa" id="PHUM455360-PA"/>
    </source>
</evidence>
<dbReference type="HOGENOM" id="CLU_045277_11_3_1"/>
<feature type="domain" description="Transcription factor CBF/NF-Y/archaeal histone" evidence="3">
    <location>
        <begin position="10"/>
        <end position="42"/>
    </location>
</feature>
<dbReference type="STRING" id="121224.E0VUU2"/>
<dbReference type="OrthoDB" id="1291358at2759"/>
<dbReference type="EnsemblMetazoa" id="PHUM455360-RA">
    <property type="protein sequence ID" value="PHUM455360-PA"/>
    <property type="gene ID" value="PHUM455360"/>
</dbReference>
<dbReference type="CTD" id="8230540"/>
<dbReference type="AlphaFoldDB" id="E0VUU2"/>
<dbReference type="PANTHER" id="PTHR10252:SF54">
    <property type="entry name" value="CHROMATIN ACCESSIBILITY COMPLEX PROTEIN 1"/>
    <property type="match status" value="1"/>
</dbReference>
<reference evidence="4" key="1">
    <citation type="submission" date="2007-04" db="EMBL/GenBank/DDBJ databases">
        <title>Annotation of Pediculus humanus corporis strain USDA.</title>
        <authorList>
            <person name="Kirkness E."/>
            <person name="Hannick L."/>
            <person name="Hass B."/>
            <person name="Bruggner R."/>
            <person name="Lawson D."/>
            <person name="Bidwell S."/>
            <person name="Joardar V."/>
            <person name="Caler E."/>
            <person name="Walenz B."/>
            <person name="Inman J."/>
            <person name="Schobel S."/>
            <person name="Galinsky K."/>
            <person name="Amedeo P."/>
            <person name="Strausberg R."/>
        </authorList>
    </citation>
    <scope>NUCLEOTIDE SEQUENCE</scope>
    <source>
        <strain evidence="4">USDA</strain>
    </source>
</reference>
<keyword evidence="2" id="KW-0539">Nucleus</keyword>
<organism>
    <name type="scientific">Pediculus humanus subsp. corporis</name>
    <name type="common">Body louse</name>
    <dbReference type="NCBI Taxonomy" id="121224"/>
    <lineage>
        <taxon>Eukaryota</taxon>
        <taxon>Metazoa</taxon>
        <taxon>Ecdysozoa</taxon>
        <taxon>Arthropoda</taxon>
        <taxon>Hexapoda</taxon>
        <taxon>Insecta</taxon>
        <taxon>Pterygota</taxon>
        <taxon>Neoptera</taxon>
        <taxon>Paraneoptera</taxon>
        <taxon>Psocodea</taxon>
        <taxon>Troctomorpha</taxon>
        <taxon>Phthiraptera</taxon>
        <taxon>Anoplura</taxon>
        <taxon>Pediculidae</taxon>
        <taxon>Pediculus</taxon>
    </lineage>
</organism>
<evidence type="ECO:0000259" key="3">
    <source>
        <dbReference type="Pfam" id="PF00808"/>
    </source>
</evidence>
<protein>
    <submittedName>
        <fullName evidence="4">Chromatin accessibility complex protein, putative</fullName>
    </submittedName>
</protein>
<dbReference type="GO" id="GO:0006261">
    <property type="term" value="P:DNA-templated DNA replication"/>
    <property type="evidence" value="ECO:0007669"/>
    <property type="project" value="TreeGrafter"/>
</dbReference>
<dbReference type="KEGG" id="phu:Phum_PHUM455360"/>
<dbReference type="GO" id="GO:0046982">
    <property type="term" value="F:protein heterodimerization activity"/>
    <property type="evidence" value="ECO:0007669"/>
    <property type="project" value="InterPro"/>
</dbReference>
<sequence length="90" mass="10417">MANNTNKYLNLPVSRVKVIMKSSPQVENISNESIYLVAKATYLAQESLMYGQNVNELKYESIAHIVNNESKFEFLKGLLQFKVYCQFVYK</sequence>
<dbReference type="FunCoup" id="E0VUU2">
    <property type="interactions" value="1208"/>
</dbReference>
<dbReference type="EMBL" id="DS235793">
    <property type="protein sequence ID" value="EEB17148.1"/>
    <property type="molecule type" value="Genomic_DNA"/>
</dbReference>
<dbReference type="Proteomes" id="UP000009046">
    <property type="component" value="Unassembled WGS sequence"/>
</dbReference>